<dbReference type="SUPFAM" id="SSF52540">
    <property type="entry name" value="P-loop containing nucleoside triphosphate hydrolases"/>
    <property type="match status" value="1"/>
</dbReference>
<dbReference type="Proteomes" id="UP000027195">
    <property type="component" value="Unassembled WGS sequence"/>
</dbReference>
<proteinExistence type="predicted"/>
<dbReference type="AlphaFoldDB" id="A0A067M3P3"/>
<evidence type="ECO:0000313" key="2">
    <source>
        <dbReference type="Proteomes" id="UP000027195"/>
    </source>
</evidence>
<protein>
    <submittedName>
        <fullName evidence="1">Uncharacterized protein</fullName>
    </submittedName>
</protein>
<keyword evidence="2" id="KW-1185">Reference proteome</keyword>
<evidence type="ECO:0000313" key="1">
    <source>
        <dbReference type="EMBL" id="KDQ10368.1"/>
    </source>
</evidence>
<gene>
    <name evidence="1" type="ORF">BOTBODRAFT_115876</name>
</gene>
<name>A0A067M3P3_BOTB1</name>
<dbReference type="OrthoDB" id="59699at2759"/>
<organism evidence="1 2">
    <name type="scientific">Botryobasidium botryosum (strain FD-172 SS1)</name>
    <dbReference type="NCBI Taxonomy" id="930990"/>
    <lineage>
        <taxon>Eukaryota</taxon>
        <taxon>Fungi</taxon>
        <taxon>Dikarya</taxon>
        <taxon>Basidiomycota</taxon>
        <taxon>Agaricomycotina</taxon>
        <taxon>Agaricomycetes</taxon>
        <taxon>Cantharellales</taxon>
        <taxon>Botryobasidiaceae</taxon>
        <taxon>Botryobasidium</taxon>
    </lineage>
</organism>
<feature type="non-terminal residue" evidence="1">
    <location>
        <position position="1"/>
    </location>
</feature>
<dbReference type="EMBL" id="KL198068">
    <property type="protein sequence ID" value="KDQ10368.1"/>
    <property type="molecule type" value="Genomic_DNA"/>
</dbReference>
<dbReference type="Gene3D" id="3.40.50.300">
    <property type="entry name" value="P-loop containing nucleotide triphosphate hydrolases"/>
    <property type="match status" value="1"/>
</dbReference>
<sequence>FRVLIMGKANAGKTTILQAVCGTREAPQAYNQTKRSILSPTALRGTHNIEYELRFRSNPRFVFHDSRGFEAGSTEELETVRVFIDNGGKNPKKTKNVSLEQCWFCTFHLCNISIPNERFANEVPVIAIFTKFDSLDSKAYQELRREGLGHSEVQKGAPRRADEQFKCVQLNRILGQRYPPKKELRIRMIKSTVAELLEKISDALDTNALKLLLATVQSNNVELCIKNIINRQVFASLITAFTNVIISVNSGVITAAAQGGVLHAYRN</sequence>
<dbReference type="InParanoid" id="A0A067M3P3"/>
<dbReference type="CDD" id="cd00882">
    <property type="entry name" value="Ras_like_GTPase"/>
    <property type="match status" value="1"/>
</dbReference>
<dbReference type="HOGENOM" id="CLU_023805_1_0_1"/>
<accession>A0A067M3P3</accession>
<reference evidence="2" key="1">
    <citation type="journal article" date="2014" name="Proc. Natl. Acad. Sci. U.S.A.">
        <title>Extensive sampling of basidiomycete genomes demonstrates inadequacy of the white-rot/brown-rot paradigm for wood decay fungi.</title>
        <authorList>
            <person name="Riley R."/>
            <person name="Salamov A.A."/>
            <person name="Brown D.W."/>
            <person name="Nagy L.G."/>
            <person name="Floudas D."/>
            <person name="Held B.W."/>
            <person name="Levasseur A."/>
            <person name="Lombard V."/>
            <person name="Morin E."/>
            <person name="Otillar R."/>
            <person name="Lindquist E.A."/>
            <person name="Sun H."/>
            <person name="LaButti K.M."/>
            <person name="Schmutz J."/>
            <person name="Jabbour D."/>
            <person name="Luo H."/>
            <person name="Baker S.E."/>
            <person name="Pisabarro A.G."/>
            <person name="Walton J.D."/>
            <person name="Blanchette R.A."/>
            <person name="Henrissat B."/>
            <person name="Martin F."/>
            <person name="Cullen D."/>
            <person name="Hibbett D.S."/>
            <person name="Grigoriev I.V."/>
        </authorList>
    </citation>
    <scope>NUCLEOTIDE SEQUENCE [LARGE SCALE GENOMIC DNA]</scope>
    <source>
        <strain evidence="2">FD-172 SS1</strain>
    </source>
</reference>
<dbReference type="InterPro" id="IPR027417">
    <property type="entry name" value="P-loop_NTPase"/>
</dbReference>